<keyword evidence="4 5" id="KW-0274">FAD</keyword>
<evidence type="ECO:0000259" key="8">
    <source>
        <dbReference type="PROSITE" id="PS00624"/>
    </source>
</evidence>
<evidence type="ECO:0000256" key="2">
    <source>
        <dbReference type="ARBA" id="ARBA00010790"/>
    </source>
</evidence>
<proteinExistence type="inferred from homology"/>
<keyword evidence="3 6" id="KW-0285">Flavoprotein</keyword>
<dbReference type="Pfam" id="PF05199">
    <property type="entry name" value="GMC_oxred_C"/>
    <property type="match status" value="1"/>
</dbReference>
<comment type="similarity">
    <text evidence="2 6">Belongs to the GMC oxidoreductase family.</text>
</comment>
<evidence type="ECO:0000256" key="3">
    <source>
        <dbReference type="ARBA" id="ARBA00022630"/>
    </source>
</evidence>
<reference evidence="9 10" key="1">
    <citation type="submission" date="2020-12" db="EMBL/GenBank/DDBJ databases">
        <title>Draft genome sequence of furan degrading bacterial strain FUR100.</title>
        <authorList>
            <person name="Woiski C."/>
        </authorList>
    </citation>
    <scope>NUCLEOTIDE SEQUENCE [LARGE SCALE GENOMIC DNA]</scope>
    <source>
        <strain evidence="9 10">FUR100</strain>
    </source>
</reference>
<dbReference type="InterPro" id="IPR007867">
    <property type="entry name" value="GMC_OxRtase_C"/>
</dbReference>
<dbReference type="PROSITE" id="PS00624">
    <property type="entry name" value="GMC_OXRED_2"/>
    <property type="match status" value="1"/>
</dbReference>
<dbReference type="Gene3D" id="3.30.560.10">
    <property type="entry name" value="Glucose Oxidase, domain 3"/>
    <property type="match status" value="1"/>
</dbReference>
<name>A0A8I1A4F2_RHOER</name>
<keyword evidence="10" id="KW-1185">Reference proteome</keyword>
<dbReference type="EMBL" id="JAECSB010000084">
    <property type="protein sequence ID" value="MBH5145850.1"/>
    <property type="molecule type" value="Genomic_DNA"/>
</dbReference>
<dbReference type="Pfam" id="PF00732">
    <property type="entry name" value="GMC_oxred_N"/>
    <property type="match status" value="1"/>
</dbReference>
<sequence length="505" mass="53843">MNQSYDFIIVGAGSAGAVVASRLSEQSGCRVLLLESGGPDTSPDIHDPTRQRMLFGTAVDYGYETLPQTHTNGRVHTIPAGRVLGGSSSINGMIYVRGDKSDFDNWAYHGCTGWDYDSVLPFFKKSENYSGGANDYHATGGPLSVAEPTHPHLLAQATVHAAVEAGHSYNADYNADSTLGASYLQHTLIDGRRCSSAVAFLSRAGENLTVLPHSRVDRLVFSGTRCTGVEYTRNGKSVTVRAEYEVIVCAGAFESPKLLMLSGIGNPDTLGQMGIKPLVDLPGVGENLHDHVLCPVTYGAKKSIPPLVGSSMPAHLMVKSDPSLPGPDLQPVLMTLPYYTPGQSGPQNAWSLCAGLVRPTSRGTVRLRTASPGDAPLIDFNFLGTEYDVSRMVQSIDLVRDLSTRPSMKEWIDTEVYPSAAASSDTDIRAYLRSASGTYFHAAGTCKMGRGADSVVDPTLRVHGVDGLRVADASVMPEVTSGNTNAPTIMIAEKAAEMIKSENKS</sequence>
<dbReference type="SUPFAM" id="SSF51905">
    <property type="entry name" value="FAD/NAD(P)-binding domain"/>
    <property type="match status" value="1"/>
</dbReference>
<feature type="binding site" evidence="5">
    <location>
        <position position="216"/>
    </location>
    <ligand>
        <name>FAD</name>
        <dbReference type="ChEBI" id="CHEBI:57692"/>
    </ligand>
</feature>
<dbReference type="GO" id="GO:0016614">
    <property type="term" value="F:oxidoreductase activity, acting on CH-OH group of donors"/>
    <property type="evidence" value="ECO:0007669"/>
    <property type="project" value="InterPro"/>
</dbReference>
<evidence type="ECO:0000313" key="10">
    <source>
        <dbReference type="Proteomes" id="UP000627573"/>
    </source>
</evidence>
<dbReference type="InterPro" id="IPR036188">
    <property type="entry name" value="FAD/NAD-bd_sf"/>
</dbReference>
<comment type="caution">
    <text evidence="9">The sequence shown here is derived from an EMBL/GenBank/DDBJ whole genome shotgun (WGS) entry which is preliminary data.</text>
</comment>
<gene>
    <name evidence="9" type="ORF">I3517_24950</name>
</gene>
<dbReference type="PANTHER" id="PTHR11552:SF147">
    <property type="entry name" value="CHOLINE DEHYDROGENASE, MITOCHONDRIAL"/>
    <property type="match status" value="1"/>
</dbReference>
<evidence type="ECO:0000259" key="7">
    <source>
        <dbReference type="PROSITE" id="PS00623"/>
    </source>
</evidence>
<evidence type="ECO:0000313" key="9">
    <source>
        <dbReference type="EMBL" id="MBH5145850.1"/>
    </source>
</evidence>
<accession>A0A8I1A4F2</accession>
<feature type="binding site" evidence="5">
    <location>
        <position position="439"/>
    </location>
    <ligand>
        <name>substrate</name>
    </ligand>
</feature>
<dbReference type="InterPro" id="IPR000172">
    <property type="entry name" value="GMC_OxRdtase_N"/>
</dbReference>
<dbReference type="Gene3D" id="3.50.50.60">
    <property type="entry name" value="FAD/NAD(P)-binding domain"/>
    <property type="match status" value="1"/>
</dbReference>
<evidence type="ECO:0000256" key="1">
    <source>
        <dbReference type="ARBA" id="ARBA00001974"/>
    </source>
</evidence>
<dbReference type="RefSeq" id="WP_197941766.1">
    <property type="nucleotide sequence ID" value="NZ_JAECSB010000084.1"/>
</dbReference>
<evidence type="ECO:0000256" key="4">
    <source>
        <dbReference type="ARBA" id="ARBA00022827"/>
    </source>
</evidence>
<dbReference type="GO" id="GO:0050660">
    <property type="term" value="F:flavin adenine dinucleotide binding"/>
    <property type="evidence" value="ECO:0007669"/>
    <property type="project" value="InterPro"/>
</dbReference>
<dbReference type="InterPro" id="IPR012132">
    <property type="entry name" value="GMC_OxRdtase"/>
</dbReference>
<feature type="domain" description="Glucose-methanol-choline oxidoreductase N-terminal" evidence="7">
    <location>
        <begin position="81"/>
        <end position="104"/>
    </location>
</feature>
<comment type="cofactor">
    <cofactor evidence="1 5">
        <name>FAD</name>
        <dbReference type="ChEBI" id="CHEBI:57692"/>
    </cofactor>
</comment>
<feature type="binding site" evidence="5">
    <location>
        <position position="83"/>
    </location>
    <ligand>
        <name>FAD</name>
        <dbReference type="ChEBI" id="CHEBI:57692"/>
    </ligand>
</feature>
<dbReference type="SUPFAM" id="SSF54373">
    <property type="entry name" value="FAD-linked reductases, C-terminal domain"/>
    <property type="match status" value="1"/>
</dbReference>
<evidence type="ECO:0000256" key="5">
    <source>
        <dbReference type="PIRSR" id="PIRSR000137-2"/>
    </source>
</evidence>
<dbReference type="AlphaFoldDB" id="A0A8I1A4F2"/>
<feature type="domain" description="Glucose-methanol-choline oxidoreductase N-terminal" evidence="8">
    <location>
        <begin position="251"/>
        <end position="265"/>
    </location>
</feature>
<dbReference type="PROSITE" id="PS00623">
    <property type="entry name" value="GMC_OXRED_1"/>
    <property type="match status" value="1"/>
</dbReference>
<protein>
    <submittedName>
        <fullName evidence="9">GMC family oxidoreductase N-terminal domain-containing protein</fullName>
    </submittedName>
</protein>
<organism evidence="9 10">
    <name type="scientific">Rhodococcus erythropolis</name>
    <name type="common">Arthrobacter picolinophilus</name>
    <dbReference type="NCBI Taxonomy" id="1833"/>
    <lineage>
        <taxon>Bacteria</taxon>
        <taxon>Bacillati</taxon>
        <taxon>Actinomycetota</taxon>
        <taxon>Actinomycetes</taxon>
        <taxon>Mycobacteriales</taxon>
        <taxon>Nocardiaceae</taxon>
        <taxon>Rhodococcus</taxon>
        <taxon>Rhodococcus erythropolis group</taxon>
    </lineage>
</organism>
<dbReference type="Proteomes" id="UP000627573">
    <property type="component" value="Unassembled WGS sequence"/>
</dbReference>
<dbReference type="PANTHER" id="PTHR11552">
    <property type="entry name" value="GLUCOSE-METHANOL-CHOLINE GMC OXIDOREDUCTASE"/>
    <property type="match status" value="1"/>
</dbReference>
<dbReference type="PIRSF" id="PIRSF000137">
    <property type="entry name" value="Alcohol_oxidase"/>
    <property type="match status" value="1"/>
</dbReference>
<evidence type="ECO:0000256" key="6">
    <source>
        <dbReference type="RuleBase" id="RU003968"/>
    </source>
</evidence>